<dbReference type="PANTHER" id="PTHR37754">
    <property type="entry name" value="CALCIUM ION-BINDING PROTEIN"/>
    <property type="match status" value="1"/>
</dbReference>
<dbReference type="Proteomes" id="UP000228380">
    <property type="component" value="Chromosome 18"/>
</dbReference>
<dbReference type="KEGG" id="pda:103715809"/>
<dbReference type="AlphaFoldDB" id="A0A8B7CLW9"/>
<evidence type="ECO:0000313" key="2">
    <source>
        <dbReference type="Proteomes" id="UP000228380"/>
    </source>
</evidence>
<organism evidence="2 3">
    <name type="scientific">Phoenix dactylifera</name>
    <name type="common">Date palm</name>
    <dbReference type="NCBI Taxonomy" id="42345"/>
    <lineage>
        <taxon>Eukaryota</taxon>
        <taxon>Viridiplantae</taxon>
        <taxon>Streptophyta</taxon>
        <taxon>Embryophyta</taxon>
        <taxon>Tracheophyta</taxon>
        <taxon>Spermatophyta</taxon>
        <taxon>Magnoliopsida</taxon>
        <taxon>Liliopsida</taxon>
        <taxon>Arecaceae</taxon>
        <taxon>Coryphoideae</taxon>
        <taxon>Phoeniceae</taxon>
        <taxon>Phoenix</taxon>
    </lineage>
</organism>
<keyword evidence="1" id="KW-1133">Transmembrane helix</keyword>
<proteinExistence type="predicted"/>
<reference evidence="2" key="1">
    <citation type="journal article" date="2019" name="Nat. Commun.">
        <title>Genome-wide association mapping of date palm fruit traits.</title>
        <authorList>
            <person name="Hazzouri K.M."/>
            <person name="Gros-Balthazard M."/>
            <person name="Flowers J.M."/>
            <person name="Copetti D."/>
            <person name="Lemansour A."/>
            <person name="Lebrun M."/>
            <person name="Masmoudi K."/>
            <person name="Ferrand S."/>
            <person name="Dhar M.I."/>
            <person name="Fresquez Z.A."/>
            <person name="Rosas U."/>
            <person name="Zhang J."/>
            <person name="Talag J."/>
            <person name="Lee S."/>
            <person name="Kudrna D."/>
            <person name="Powell R.F."/>
            <person name="Leitch I.J."/>
            <person name="Krueger R.R."/>
            <person name="Wing R.A."/>
            <person name="Amiri K.M.A."/>
            <person name="Purugganan M.D."/>
        </authorList>
    </citation>
    <scope>NUCLEOTIDE SEQUENCE [LARGE SCALE GENOMIC DNA]</scope>
    <source>
        <strain evidence="2">cv. Khalas</strain>
    </source>
</reference>
<name>A0A8B7CLW9_PHODC</name>
<keyword evidence="1" id="KW-0472">Membrane</keyword>
<keyword evidence="1" id="KW-0812">Transmembrane</keyword>
<keyword evidence="2" id="KW-1185">Reference proteome</keyword>
<dbReference type="GeneID" id="103715809"/>
<reference evidence="3" key="2">
    <citation type="submission" date="2025-08" db="UniProtKB">
        <authorList>
            <consortium name="RefSeq"/>
        </authorList>
    </citation>
    <scope>IDENTIFICATION</scope>
    <source>
        <tissue evidence="3">Young leaves</tissue>
    </source>
</reference>
<feature type="transmembrane region" description="Helical" evidence="1">
    <location>
        <begin position="132"/>
        <end position="153"/>
    </location>
</feature>
<protein>
    <submittedName>
        <fullName evidence="3">Uncharacterized protein LOC103715809</fullName>
    </submittedName>
</protein>
<dbReference type="OrthoDB" id="1868634at2759"/>
<evidence type="ECO:0000256" key="1">
    <source>
        <dbReference type="SAM" id="Phobius"/>
    </source>
</evidence>
<sequence>MGIPMSLLRKAGLPGVGSVATDQVFEKYFKDIKDFDAFHRAFIALCNEFNTILPGKHYKAPSEEEIKKLFDKWTAAGKKKETVIDFMKEDVKEHKPNQKVMILTGMAAPPAVLYLKKTGENTPQLKKFRLHFIPNVIAVPTFTLLALAGVRALQMKSPTPS</sequence>
<accession>A0A8B7CLW9</accession>
<gene>
    <name evidence="3" type="primary">LOC103715809</name>
</gene>
<evidence type="ECO:0000313" key="3">
    <source>
        <dbReference type="RefSeq" id="XP_008801789.1"/>
    </source>
</evidence>
<dbReference type="PANTHER" id="PTHR37754:SF1">
    <property type="entry name" value="CALCIUM ION-BINDING PROTEIN"/>
    <property type="match status" value="1"/>
</dbReference>
<dbReference type="RefSeq" id="XP_008801789.1">
    <property type="nucleotide sequence ID" value="XM_008803567.3"/>
</dbReference>